<feature type="compositionally biased region" description="Low complexity" evidence="12">
    <location>
        <begin position="700"/>
        <end position="717"/>
    </location>
</feature>
<accession>A0A922HW17</accession>
<proteinExistence type="inferred from homology"/>
<dbReference type="AlphaFoldDB" id="A0A922HW17"/>
<comment type="subunit">
    <text evidence="10">Interacts with EMP65.</text>
</comment>
<evidence type="ECO:0000256" key="13">
    <source>
        <dbReference type="SAM" id="Phobius"/>
    </source>
</evidence>
<gene>
    <name evidence="17" type="ORF">DERF_009261</name>
    <name evidence="16" type="ORF">HUG17_7209</name>
</gene>
<evidence type="ECO:0000313" key="18">
    <source>
        <dbReference type="Proteomes" id="UP000790347"/>
    </source>
</evidence>
<keyword evidence="4" id="KW-0256">Endoplasmic reticulum</keyword>
<keyword evidence="2 13" id="KW-0812">Transmembrane</keyword>
<reference evidence="17" key="1">
    <citation type="submission" date="2013-05" db="EMBL/GenBank/DDBJ databases">
        <authorList>
            <person name="Yim A.K.Y."/>
            <person name="Chan T.F."/>
            <person name="Ji K.M."/>
            <person name="Liu X.Y."/>
            <person name="Zhou J.W."/>
            <person name="Li R.Q."/>
            <person name="Yang K.Y."/>
            <person name="Li J."/>
            <person name="Li M."/>
            <person name="Law P.T.W."/>
            <person name="Wu Y.L."/>
            <person name="Cai Z.L."/>
            <person name="Qin H."/>
            <person name="Bao Y."/>
            <person name="Leung R.K.K."/>
            <person name="Ng P.K.S."/>
            <person name="Zou J."/>
            <person name="Zhong X.J."/>
            <person name="Ran P.X."/>
            <person name="Zhong N.S."/>
            <person name="Liu Z.G."/>
            <person name="Tsui S.K.W."/>
        </authorList>
    </citation>
    <scope>NUCLEOTIDE SEQUENCE</scope>
    <source>
        <strain evidence="17">Derf</strain>
        <tissue evidence="17">Whole organism</tissue>
    </source>
</reference>
<dbReference type="EMBL" id="SDOV01000009">
    <property type="protein sequence ID" value="KAH7637003.1"/>
    <property type="molecule type" value="Genomic_DNA"/>
</dbReference>
<dbReference type="Pfam" id="PF07738">
    <property type="entry name" value="Sad1_UNC"/>
    <property type="match status" value="1"/>
</dbReference>
<evidence type="ECO:0000256" key="10">
    <source>
        <dbReference type="ARBA" id="ARBA00064635"/>
    </source>
</evidence>
<dbReference type="GO" id="GO:0034975">
    <property type="term" value="P:protein folding in endoplasmic reticulum"/>
    <property type="evidence" value="ECO:0007669"/>
    <property type="project" value="TreeGrafter"/>
</dbReference>
<dbReference type="PROSITE" id="PS51469">
    <property type="entry name" value="SUN"/>
    <property type="match status" value="1"/>
</dbReference>
<protein>
    <submittedName>
        <fullName evidence="16">Sad1 / unc-like c-terminal domain containing protein</fullName>
    </submittedName>
</protein>
<evidence type="ECO:0000256" key="5">
    <source>
        <dbReference type="ARBA" id="ARBA00022989"/>
    </source>
</evidence>
<evidence type="ECO:0000259" key="15">
    <source>
        <dbReference type="PROSITE" id="PS51469"/>
    </source>
</evidence>
<feature type="signal peptide" evidence="14">
    <location>
        <begin position="1"/>
        <end position="28"/>
    </location>
</feature>
<dbReference type="Proteomes" id="UP000790347">
    <property type="component" value="Unassembled WGS sequence"/>
</dbReference>
<comment type="subcellular location">
    <subcellularLocation>
        <location evidence="8">Endomembrane system</location>
        <topology evidence="8">Single-pass type I membrane protein</topology>
    </subcellularLocation>
    <subcellularLocation>
        <location evidence="1">Endoplasmic reticulum membrane</location>
        <topology evidence="1">Single-pass membrane protein</topology>
    </subcellularLocation>
</comment>
<keyword evidence="18" id="KW-1185">Reference proteome</keyword>
<evidence type="ECO:0000256" key="7">
    <source>
        <dbReference type="ARBA" id="ARBA00023180"/>
    </source>
</evidence>
<keyword evidence="11" id="KW-0175">Coiled coil</keyword>
<dbReference type="InterPro" id="IPR012919">
    <property type="entry name" value="SUN_dom"/>
</dbReference>
<feature type="transmembrane region" description="Helical" evidence="13">
    <location>
        <begin position="844"/>
        <end position="870"/>
    </location>
</feature>
<dbReference type="OrthoDB" id="266334at2759"/>
<evidence type="ECO:0000256" key="1">
    <source>
        <dbReference type="ARBA" id="ARBA00004389"/>
    </source>
</evidence>
<dbReference type="FunFam" id="2.60.120.260:FF:000099">
    <property type="entry name" value="Uncharacterized protein, isoform C"/>
    <property type="match status" value="1"/>
</dbReference>
<evidence type="ECO:0000313" key="17">
    <source>
        <dbReference type="EMBL" id="KAH9510753.1"/>
    </source>
</evidence>
<dbReference type="InterPro" id="IPR045120">
    <property type="entry name" value="Suco/Slp1-like"/>
</dbReference>
<keyword evidence="5 13" id="KW-1133">Transmembrane helix</keyword>
<evidence type="ECO:0000256" key="14">
    <source>
        <dbReference type="SAM" id="SignalP"/>
    </source>
</evidence>
<evidence type="ECO:0000256" key="6">
    <source>
        <dbReference type="ARBA" id="ARBA00023136"/>
    </source>
</evidence>
<name>A0A922HW17_DERFA</name>
<evidence type="ECO:0000313" key="16">
    <source>
        <dbReference type="EMBL" id="KAH7637003.1"/>
    </source>
</evidence>
<evidence type="ECO:0000256" key="9">
    <source>
        <dbReference type="ARBA" id="ARBA00061226"/>
    </source>
</evidence>
<keyword evidence="7" id="KW-0325">Glycoprotein</keyword>
<evidence type="ECO:0000256" key="8">
    <source>
        <dbReference type="ARBA" id="ARBA00046288"/>
    </source>
</evidence>
<dbReference type="PANTHER" id="PTHR12953">
    <property type="entry name" value="MEMBRANE PROTEIN CH1 RELATED"/>
    <property type="match status" value="1"/>
</dbReference>
<dbReference type="Proteomes" id="UP000828236">
    <property type="component" value="Unassembled WGS sequence"/>
</dbReference>
<dbReference type="GO" id="GO:0005789">
    <property type="term" value="C:endoplasmic reticulum membrane"/>
    <property type="evidence" value="ECO:0007669"/>
    <property type="project" value="UniProtKB-SubCell"/>
</dbReference>
<reference evidence="16" key="3">
    <citation type="journal article" date="2021" name="World Allergy Organ. J.">
        <title>Chromosome-level assembly of Dermatophagoides farinae genome and transcriptome reveals two novel allergens Der f 37 and Der f 39.</title>
        <authorList>
            <person name="Chen J."/>
            <person name="Cai Z."/>
            <person name="Fan D."/>
            <person name="Hu J."/>
            <person name="Hou Y."/>
            <person name="He Y."/>
            <person name="Zhang Z."/>
            <person name="Zhao Z."/>
            <person name="Gao P."/>
            <person name="Hu W."/>
            <person name="Sun J."/>
            <person name="Li J."/>
            <person name="Ji K."/>
        </authorList>
    </citation>
    <scope>NUCLEOTIDE SEQUENCE</scope>
    <source>
        <strain evidence="16">JKM2019</strain>
    </source>
</reference>
<feature type="coiled-coil region" evidence="11">
    <location>
        <begin position="747"/>
        <end position="831"/>
    </location>
</feature>
<reference evidence="16" key="2">
    <citation type="submission" date="2020-06" db="EMBL/GenBank/DDBJ databases">
        <authorList>
            <person name="Ji K."/>
            <person name="Li J."/>
        </authorList>
    </citation>
    <scope>NUCLEOTIDE SEQUENCE</scope>
    <source>
        <strain evidence="16">JKM2019</strain>
        <tissue evidence="16">Whole body</tissue>
    </source>
</reference>
<keyword evidence="3 14" id="KW-0732">Signal</keyword>
<comment type="similarity">
    <text evidence="9">Belongs to the SLP1 family.</text>
</comment>
<feature type="region of interest" description="Disordered" evidence="12">
    <location>
        <begin position="692"/>
        <end position="720"/>
    </location>
</feature>
<evidence type="ECO:0000256" key="11">
    <source>
        <dbReference type="SAM" id="Coils"/>
    </source>
</evidence>
<evidence type="ECO:0000256" key="4">
    <source>
        <dbReference type="ARBA" id="ARBA00022824"/>
    </source>
</evidence>
<evidence type="ECO:0000256" key="2">
    <source>
        <dbReference type="ARBA" id="ARBA00022692"/>
    </source>
</evidence>
<comment type="caution">
    <text evidence="17">The sequence shown here is derived from an EMBL/GenBank/DDBJ whole genome shotgun (WGS) entry which is preliminary data.</text>
</comment>
<dbReference type="EMBL" id="ASGP02000004">
    <property type="protein sequence ID" value="KAH9510753.1"/>
    <property type="molecule type" value="Genomic_DNA"/>
</dbReference>
<reference evidence="17" key="4">
    <citation type="journal article" date="2022" name="Res Sq">
        <title>Comparative Genomics Reveals Insights into the Divergent Evolution of Astigmatic Mites and Household Pest Adaptations.</title>
        <authorList>
            <person name="Xiong Q."/>
            <person name="Wan A.T.-Y."/>
            <person name="Liu X.-Y."/>
            <person name="Fung C.S.-H."/>
            <person name="Xiao X."/>
            <person name="Malainual N."/>
            <person name="Hou J."/>
            <person name="Wang L."/>
            <person name="Wang M."/>
            <person name="Yang K."/>
            <person name="Cui Y."/>
            <person name="Leung E."/>
            <person name="Nong W."/>
            <person name="Shin S.-K."/>
            <person name="Au S."/>
            <person name="Jeong K.Y."/>
            <person name="Chew F.T."/>
            <person name="Hui J."/>
            <person name="Leung T.F."/>
            <person name="Tungtrongchitr A."/>
            <person name="Zhong N."/>
            <person name="Liu Z."/>
            <person name="Tsui S."/>
        </authorList>
    </citation>
    <scope>NUCLEOTIDE SEQUENCE</scope>
    <source>
        <strain evidence="17">Derf</strain>
        <tissue evidence="17">Whole organism</tissue>
    </source>
</reference>
<feature type="domain" description="SUN" evidence="15">
    <location>
        <begin position="234"/>
        <end position="402"/>
    </location>
</feature>
<sequence length="1006" mass="114254">MFTKNIEKIFLFLLLMLCASILCPTNESNRSIESLRLSSSLKQSDHSTIITSSQLFNNPITDQSSTIIHDGGKISQLKLPNTTTQLKRQTNTNNVEKSSSRKCVNTIATRWFLFSSSLPVCLKVSHCTKESESTSKEANENFQGIFLNKIKDEKLNISSQTMIVNDATDNESIVTNQSLDQQQSSISGDNFVGPLIQMKPSVVSSQDMLSFEEWRSKISEQMEQENKMEIESKFAHEIGSKPDPVIDQLGSQKSVKITTNRARNFASHECGAKVVDSNSEANFVNRVLNEQMDEYMLNPCKIKNWFVIELCETIQPQYLEMANFELYSSIPKDFNLYASEHYPNRNGWSPLGNFTANDIRSLQGFKLQNNGFVKYLKIELNSFYGSEHYCPISLIRIFGTSLFDEVERIDNPEKSSIDFLDDDHNSVHEEGTPISLSSDLESKNFTDLDLFGSAKNAVVNVVMKAFNFTLFNEILFKEKMAKMNDTDQNFYIYNQTEIVRLYPHFERMMIECEAYFFPAGDGLNQTSLHIPNKCLFYQLLFRDQQLFKLMSTQYLIRKYFNNQLFFQCGNANETQTINTTTSAVAVEQLVQLTNGNNHSISHIQNVNDKDDPQSMVVQLSGKNLPTKSSFISSTTMFAASSTSSIPDVSTINVTTLEPSLTEPTLLQPIVTMNTLLPTNTYQSVIISTSTSAIEPTRHGSSSSLSSQSSNETISQSQPVDSFVPNQPIANLLVEPESDVQSFSSMSGQSKEAVIVRLTNRIKNLEKNISLMSTYLENLSVRYRKQMEEMQAIFNQTFDHFNTSARVAAEKDAKQQEQIMKLQNEIMGLNQRFTSLFKDIEQSNWLFLRIHLGLMIIELTIVGICCLIFYLSSKHNLNQIMKTHLHHGDRQSTSLLSTTNHQTNTQPLRFSPDDKVFSNTIKLFKNNQYRRTKSFSNLESVIKNDQYIDSLFTKRRDKSVGQKGGPITNLECNKENIHRDIHDPLLNGEPMTDVVPKILKVVNQNVH</sequence>
<dbReference type="PANTHER" id="PTHR12953:SF0">
    <property type="entry name" value="SUN DOMAIN-CONTAINING OSSIFICATION FACTOR"/>
    <property type="match status" value="1"/>
</dbReference>
<keyword evidence="6 13" id="KW-0472">Membrane</keyword>
<evidence type="ECO:0000256" key="3">
    <source>
        <dbReference type="ARBA" id="ARBA00022729"/>
    </source>
</evidence>
<organism evidence="17 18">
    <name type="scientific">Dermatophagoides farinae</name>
    <name type="common">American house dust mite</name>
    <dbReference type="NCBI Taxonomy" id="6954"/>
    <lineage>
        <taxon>Eukaryota</taxon>
        <taxon>Metazoa</taxon>
        <taxon>Ecdysozoa</taxon>
        <taxon>Arthropoda</taxon>
        <taxon>Chelicerata</taxon>
        <taxon>Arachnida</taxon>
        <taxon>Acari</taxon>
        <taxon>Acariformes</taxon>
        <taxon>Sarcoptiformes</taxon>
        <taxon>Astigmata</taxon>
        <taxon>Psoroptidia</taxon>
        <taxon>Analgoidea</taxon>
        <taxon>Pyroglyphidae</taxon>
        <taxon>Dermatophagoidinae</taxon>
        <taxon>Dermatophagoides</taxon>
    </lineage>
</organism>
<feature type="chain" id="PRO_5038276939" evidence="14">
    <location>
        <begin position="29"/>
        <end position="1006"/>
    </location>
</feature>
<evidence type="ECO:0000256" key="12">
    <source>
        <dbReference type="SAM" id="MobiDB-lite"/>
    </source>
</evidence>